<dbReference type="OrthoDB" id="2898253at2"/>
<dbReference type="InterPro" id="IPR001437">
    <property type="entry name" value="Tscrpt_elong_fac_GreA/B_C"/>
</dbReference>
<dbReference type="RefSeq" id="WP_003390819.1">
    <property type="nucleotide sequence ID" value="NZ_APBN01000012.1"/>
</dbReference>
<dbReference type="GO" id="GO:0003677">
    <property type="term" value="F:DNA binding"/>
    <property type="evidence" value="ECO:0007669"/>
    <property type="project" value="InterPro"/>
</dbReference>
<sequence length="146" mass="16948">MNRSTLPNSMHRRLVEQLVFFDEQRIPFLDLHFAGKHNERQKANQWLDQYVSTVETLLKETKDQETSLLPKVVIGSQVALQYVDDGLEESLTICFPEHTDPDLGRISFLSPIGRQLLMNPVNEPVRLEMPMGTQEVIVRSIRFVDW</sequence>
<accession>M8DUZ8</accession>
<dbReference type="Pfam" id="PF01272">
    <property type="entry name" value="GreA_GreB"/>
    <property type="match status" value="1"/>
</dbReference>
<dbReference type="Proteomes" id="UP000012081">
    <property type="component" value="Unassembled WGS sequence"/>
</dbReference>
<reference evidence="2 3" key="1">
    <citation type="submission" date="2013-03" db="EMBL/GenBank/DDBJ databases">
        <title>Assembly of a new bacterial strain Brevibacillus borstelensis AK1.</title>
        <authorList>
            <person name="Rajan I."/>
            <person name="PoliReddy D."/>
            <person name="Sugumar T."/>
            <person name="Rathinam K."/>
            <person name="Alqarawi S."/>
            <person name="Khalil A.B."/>
            <person name="Sivakumar N."/>
        </authorList>
    </citation>
    <scope>NUCLEOTIDE SEQUENCE [LARGE SCALE GENOMIC DNA]</scope>
    <source>
        <strain evidence="2 3">AK1</strain>
    </source>
</reference>
<dbReference type="STRING" id="1300222.I532_20976"/>
<dbReference type="PATRIC" id="fig|1300222.3.peg.4415"/>
<dbReference type="GeneID" id="89500687"/>
<gene>
    <name evidence="2" type="ORF">I532_20976</name>
</gene>
<dbReference type="InterPro" id="IPR036953">
    <property type="entry name" value="GreA/GreB_C_sf"/>
</dbReference>
<dbReference type="AlphaFoldDB" id="M8DUZ8"/>
<dbReference type="GO" id="GO:0032784">
    <property type="term" value="P:regulation of DNA-templated transcription elongation"/>
    <property type="evidence" value="ECO:0007669"/>
    <property type="project" value="InterPro"/>
</dbReference>
<feature type="domain" description="Transcription elongation factor GreA/GreB C-terminal" evidence="1">
    <location>
        <begin position="71"/>
        <end position="141"/>
    </location>
</feature>
<keyword evidence="3" id="KW-1185">Reference proteome</keyword>
<proteinExistence type="predicted"/>
<dbReference type="Gene3D" id="3.10.50.30">
    <property type="entry name" value="Transcription elongation factor, GreA/GreB, C-terminal domain"/>
    <property type="match status" value="1"/>
</dbReference>
<evidence type="ECO:0000313" key="2">
    <source>
        <dbReference type="EMBL" id="EMT50826.1"/>
    </source>
</evidence>
<protein>
    <recommendedName>
        <fullName evidence="1">Transcription elongation factor GreA/GreB C-terminal domain-containing protein</fullName>
    </recommendedName>
</protein>
<dbReference type="EMBL" id="APBN01000012">
    <property type="protein sequence ID" value="EMT50826.1"/>
    <property type="molecule type" value="Genomic_DNA"/>
</dbReference>
<evidence type="ECO:0000259" key="1">
    <source>
        <dbReference type="Pfam" id="PF01272"/>
    </source>
</evidence>
<organism evidence="2 3">
    <name type="scientific">Brevibacillus borstelensis AK1</name>
    <dbReference type="NCBI Taxonomy" id="1300222"/>
    <lineage>
        <taxon>Bacteria</taxon>
        <taxon>Bacillati</taxon>
        <taxon>Bacillota</taxon>
        <taxon>Bacilli</taxon>
        <taxon>Bacillales</taxon>
        <taxon>Paenibacillaceae</taxon>
        <taxon>Brevibacillus</taxon>
    </lineage>
</organism>
<name>M8DUZ8_9BACL</name>
<comment type="caution">
    <text evidence="2">The sequence shown here is derived from an EMBL/GenBank/DDBJ whole genome shotgun (WGS) entry which is preliminary data.</text>
</comment>
<dbReference type="SUPFAM" id="SSF54534">
    <property type="entry name" value="FKBP-like"/>
    <property type="match status" value="1"/>
</dbReference>
<evidence type="ECO:0000313" key="3">
    <source>
        <dbReference type="Proteomes" id="UP000012081"/>
    </source>
</evidence>